<accession>A0A1G6V517</accession>
<name>A0A1G6V517_9ACTN</name>
<dbReference type="PANTHER" id="PTHR34613">
    <property type="entry name" value="SLL0800 PROTEIN"/>
    <property type="match status" value="1"/>
</dbReference>
<evidence type="ECO:0000313" key="2">
    <source>
        <dbReference type="Proteomes" id="UP000198949"/>
    </source>
</evidence>
<dbReference type="EMBL" id="FNAD01000004">
    <property type="protein sequence ID" value="SDD48533.1"/>
    <property type="molecule type" value="Genomic_DNA"/>
</dbReference>
<dbReference type="Proteomes" id="UP000198949">
    <property type="component" value="Unassembled WGS sequence"/>
</dbReference>
<organism evidence="1 2">
    <name type="scientific">Glycomyces harbinensis</name>
    <dbReference type="NCBI Taxonomy" id="58114"/>
    <lineage>
        <taxon>Bacteria</taxon>
        <taxon>Bacillati</taxon>
        <taxon>Actinomycetota</taxon>
        <taxon>Actinomycetes</taxon>
        <taxon>Glycomycetales</taxon>
        <taxon>Glycomycetaceae</taxon>
        <taxon>Glycomyces</taxon>
    </lineage>
</organism>
<dbReference type="PANTHER" id="PTHR34613:SF1">
    <property type="entry name" value="SLL6017 PROTEIN"/>
    <property type="match status" value="1"/>
</dbReference>
<proteinExistence type="predicted"/>
<dbReference type="AlphaFoldDB" id="A0A1G6V517"/>
<keyword evidence="2" id="KW-1185">Reference proteome</keyword>
<sequence length="299" mass="32559">MPGDPHEGVIKVLQDDPMAAVWLLGLADADAHVETCTDAETRANSVGSAGLTERRADLVLQLTFPDESDRILICEVQNKWSDEKYFRLPGYMTRAFEDSKLPVELLLICGSDRLAQRYAEGIHLGRGNRIAVHAVGPSGIPSVTEESKLPTVAAAVVAALFGKPPEPDEADQFASTLDRYLGTINPGQAADYVAYLLAALATGPAARLEELMQTKTRTYHSEYSDRLRSEGLEQGLEQGREQGQVEGLRRALVVLLENTQTGLTPEQRGKIEACTDLVQLQNWLAKFATDRSASVVLDG</sequence>
<evidence type="ECO:0008006" key="3">
    <source>
        <dbReference type="Google" id="ProtNLM"/>
    </source>
</evidence>
<protein>
    <recommendedName>
        <fullName evidence="3">DUF4351 domain-containing protein</fullName>
    </recommendedName>
</protein>
<dbReference type="STRING" id="58114.SAMN05216270_104200"/>
<evidence type="ECO:0000313" key="1">
    <source>
        <dbReference type="EMBL" id="SDD48533.1"/>
    </source>
</evidence>
<reference evidence="2" key="1">
    <citation type="submission" date="2016-10" db="EMBL/GenBank/DDBJ databases">
        <authorList>
            <person name="Varghese N."/>
            <person name="Submissions S."/>
        </authorList>
    </citation>
    <scope>NUCLEOTIDE SEQUENCE [LARGE SCALE GENOMIC DNA]</scope>
    <source>
        <strain evidence="2">CGMCC 4.3516</strain>
    </source>
</reference>
<dbReference type="RefSeq" id="WP_091032253.1">
    <property type="nucleotide sequence ID" value="NZ_FNAD01000004.1"/>
</dbReference>
<gene>
    <name evidence="1" type="ORF">SAMN05216270_104200</name>
</gene>
<dbReference type="OrthoDB" id="5193560at2"/>